<sequence length="107" mass="12299">MDNKPANLSDDALLALFNRYNQSAQLTPHQVRAYLNAFEHFKRIALGEADFGYEFYALGKAYEEGLGVSQDTLKAKALYTEAIKHYQVYEGNDEKHLEAIRVLEKWL</sequence>
<dbReference type="EMBL" id="JBHRZO010000048">
    <property type="protein sequence ID" value="MFC3848220.1"/>
    <property type="molecule type" value="Genomic_DNA"/>
</dbReference>
<name>A0ABV7ZM51_9HELI</name>
<keyword evidence="2" id="KW-1185">Reference proteome</keyword>
<accession>A0ABV7ZM51</accession>
<dbReference type="Proteomes" id="UP001595783">
    <property type="component" value="Unassembled WGS sequence"/>
</dbReference>
<dbReference type="InterPro" id="IPR011990">
    <property type="entry name" value="TPR-like_helical_dom_sf"/>
</dbReference>
<proteinExistence type="predicted"/>
<dbReference type="SUPFAM" id="SSF81901">
    <property type="entry name" value="HCP-like"/>
    <property type="match status" value="1"/>
</dbReference>
<dbReference type="Gene3D" id="1.25.40.10">
    <property type="entry name" value="Tetratricopeptide repeat domain"/>
    <property type="match status" value="1"/>
</dbReference>
<comment type="caution">
    <text evidence="1">The sequence shown here is derived from an EMBL/GenBank/DDBJ whole genome shotgun (WGS) entry which is preliminary data.</text>
</comment>
<organism evidence="1 2">
    <name type="scientific">Helicobacter baculiformis</name>
    <dbReference type="NCBI Taxonomy" id="427351"/>
    <lineage>
        <taxon>Bacteria</taxon>
        <taxon>Pseudomonadati</taxon>
        <taxon>Campylobacterota</taxon>
        <taxon>Epsilonproteobacteria</taxon>
        <taxon>Campylobacterales</taxon>
        <taxon>Helicobacteraceae</taxon>
        <taxon>Helicobacter</taxon>
    </lineage>
</organism>
<dbReference type="RefSeq" id="WP_104751566.1">
    <property type="nucleotide sequence ID" value="NZ_FZMF01000002.1"/>
</dbReference>
<protein>
    <submittedName>
        <fullName evidence="1">SEL1-like repeat protein</fullName>
    </submittedName>
</protein>
<evidence type="ECO:0000313" key="2">
    <source>
        <dbReference type="Proteomes" id="UP001595783"/>
    </source>
</evidence>
<gene>
    <name evidence="1" type="ORF">ACFOPX_06755</name>
</gene>
<evidence type="ECO:0000313" key="1">
    <source>
        <dbReference type="EMBL" id="MFC3848220.1"/>
    </source>
</evidence>
<reference evidence="2" key="1">
    <citation type="journal article" date="2019" name="Int. J. Syst. Evol. Microbiol.">
        <title>The Global Catalogue of Microorganisms (GCM) 10K type strain sequencing project: providing services to taxonomists for standard genome sequencing and annotation.</title>
        <authorList>
            <consortium name="The Broad Institute Genomics Platform"/>
            <consortium name="The Broad Institute Genome Sequencing Center for Infectious Disease"/>
            <person name="Wu L."/>
            <person name="Ma J."/>
        </authorList>
    </citation>
    <scope>NUCLEOTIDE SEQUENCE [LARGE SCALE GENOMIC DNA]</scope>
    <source>
        <strain evidence="2">CCUG 53816</strain>
    </source>
</reference>